<proteinExistence type="predicted"/>
<comment type="caution">
    <text evidence="1">The sequence shown here is derived from an EMBL/GenBank/DDBJ whole genome shotgun (WGS) entry which is preliminary data.</text>
</comment>
<name>A0A497EV52_9CREN</name>
<protein>
    <submittedName>
        <fullName evidence="1">Uncharacterized protein</fullName>
    </submittedName>
</protein>
<gene>
    <name evidence="1" type="ORF">DRJ21_00820</name>
</gene>
<organism evidence="1 2">
    <name type="scientific">Thermoproteota archaeon</name>
    <dbReference type="NCBI Taxonomy" id="2056631"/>
    <lineage>
        <taxon>Archaea</taxon>
        <taxon>Thermoproteota</taxon>
    </lineage>
</organism>
<dbReference type="AlphaFoldDB" id="A0A497EV52"/>
<reference evidence="1 2" key="1">
    <citation type="submission" date="2018-06" db="EMBL/GenBank/DDBJ databases">
        <title>Extensive metabolic versatility and redundancy in microbially diverse, dynamic hydrothermal sediments.</title>
        <authorList>
            <person name="Dombrowski N."/>
            <person name="Teske A."/>
            <person name="Baker B.J."/>
        </authorList>
    </citation>
    <scope>NUCLEOTIDE SEQUENCE [LARGE SCALE GENOMIC DNA]</scope>
    <source>
        <strain evidence="1">B30_G17</strain>
    </source>
</reference>
<dbReference type="Proteomes" id="UP000281962">
    <property type="component" value="Unassembled WGS sequence"/>
</dbReference>
<evidence type="ECO:0000313" key="2">
    <source>
        <dbReference type="Proteomes" id="UP000281962"/>
    </source>
</evidence>
<sequence>MNIETSRRDIFSEIYPDKRDYWRDLVLRLKWCSEIVSKILHKSICRGGVSTKLIVRLREWDLDHLMAMDVLFRKFKLKRIYSSAFTPILNTPLENGEKCSKERICIISSLISNENYMFTLKELKSILNDEDMLPYGNLKTIYVK</sequence>
<evidence type="ECO:0000313" key="1">
    <source>
        <dbReference type="EMBL" id="RLE51117.1"/>
    </source>
</evidence>
<dbReference type="EMBL" id="QMQY01000021">
    <property type="protein sequence ID" value="RLE51117.1"/>
    <property type="molecule type" value="Genomic_DNA"/>
</dbReference>
<accession>A0A497EV52</accession>